<evidence type="ECO:0000313" key="1">
    <source>
        <dbReference type="EMBL" id="QTH72950.1"/>
    </source>
</evidence>
<sequence>MSQYYLMGSAIKAPTFYNERGVPNWSGMSETRFTSELKAELQRFIEIEGFQRGYEDECNDTVGLRIEFFHPEFMSGAAQITWEKHYRQGVAHAQLARCKAVVGG</sequence>
<name>A0A975DKT1_9GAMM</name>
<gene>
    <name evidence="1" type="ORF">J5O05_17455</name>
</gene>
<dbReference type="KEGG" id="pxi:J5O05_17455"/>
<dbReference type="RefSeq" id="WP_208844570.1">
    <property type="nucleotide sequence ID" value="NZ_CP072134.1"/>
</dbReference>
<geneLocation type="plasmid" evidence="1 2">
    <name>unnamed4</name>
</geneLocation>
<organism evidence="1 2">
    <name type="scientific">Pseudoalteromonas xiamenensis</name>
    <dbReference type="NCBI Taxonomy" id="882626"/>
    <lineage>
        <taxon>Bacteria</taxon>
        <taxon>Pseudomonadati</taxon>
        <taxon>Pseudomonadota</taxon>
        <taxon>Gammaproteobacteria</taxon>
        <taxon>Alteromonadales</taxon>
        <taxon>Pseudoalteromonadaceae</taxon>
        <taxon>Pseudoalteromonas</taxon>
    </lineage>
</organism>
<accession>A0A975DKT1</accession>
<keyword evidence="1" id="KW-0614">Plasmid</keyword>
<reference evidence="1" key="1">
    <citation type="submission" date="2021-03" db="EMBL/GenBank/DDBJ databases">
        <title>Complete Genome of Pseudoalteromonas xiamenensis STKMTI.2, a new potential marine bacterium producing anti-Vibrio compounds.</title>
        <authorList>
            <person name="Handayani D.P."/>
            <person name="Isnansetyo A."/>
            <person name="Istiqomah I."/>
            <person name="Jumina J."/>
        </authorList>
    </citation>
    <scope>NUCLEOTIDE SEQUENCE</scope>
    <source>
        <strain evidence="1">STKMTI.2</strain>
        <plasmid evidence="1">unnamed4</plasmid>
    </source>
</reference>
<evidence type="ECO:0000313" key="2">
    <source>
        <dbReference type="Proteomes" id="UP000664904"/>
    </source>
</evidence>
<keyword evidence="2" id="KW-1185">Reference proteome</keyword>
<protein>
    <submittedName>
        <fullName evidence="1">Uncharacterized protein</fullName>
    </submittedName>
</protein>
<dbReference type="EMBL" id="CP072134">
    <property type="protein sequence ID" value="QTH72950.1"/>
    <property type="molecule type" value="Genomic_DNA"/>
</dbReference>
<proteinExistence type="predicted"/>
<dbReference type="Proteomes" id="UP000664904">
    <property type="component" value="Plasmid unnamed4"/>
</dbReference>
<dbReference type="AlphaFoldDB" id="A0A975DKT1"/>